<feature type="transmembrane region" description="Helical" evidence="1">
    <location>
        <begin position="203"/>
        <end position="226"/>
    </location>
</feature>
<dbReference type="AlphaFoldDB" id="A0A952FKL3"/>
<sequence>MMAALSTGDLLRRSVGWSLGHAGVLARLAAPAVAFALILRFAIDWLWGDEVVAMASGQTPSGIGALAVLLSMLVLFFAITLIAVSWHRYVLRGEMAPFPADAGALRFFLTQIWLGFLGMLTAVAGLFALSILFGLVGGPSLLQSFADGGATGGMPVILAITVVTTVLSTVPFAFYGLVLPAIAIGDRGLTAAESSRLLRGRRLAVLGALVIALLGFFLVAIGLGLALDAILPDEEGPGLVSLSIDLASMALTTLEVSIFAGVLSELYRSLRLPELARGGVPG</sequence>
<keyword evidence="1" id="KW-0472">Membrane</keyword>
<dbReference type="Proteomes" id="UP000700706">
    <property type="component" value="Unassembled WGS sequence"/>
</dbReference>
<feature type="transmembrane region" description="Helical" evidence="1">
    <location>
        <begin position="107"/>
        <end position="136"/>
    </location>
</feature>
<gene>
    <name evidence="2" type="ORF">JF625_02680</name>
</gene>
<dbReference type="EMBL" id="JAEKLZ010000071">
    <property type="protein sequence ID" value="MBW8724051.1"/>
    <property type="molecule type" value="Genomic_DNA"/>
</dbReference>
<feature type="transmembrane region" description="Helical" evidence="1">
    <location>
        <begin position="21"/>
        <end position="43"/>
    </location>
</feature>
<feature type="transmembrane region" description="Helical" evidence="1">
    <location>
        <begin position="246"/>
        <end position="267"/>
    </location>
</feature>
<comment type="caution">
    <text evidence="2">The sequence shown here is derived from an EMBL/GenBank/DDBJ whole genome shotgun (WGS) entry which is preliminary data.</text>
</comment>
<keyword evidence="1" id="KW-0812">Transmembrane</keyword>
<feature type="transmembrane region" description="Helical" evidence="1">
    <location>
        <begin position="156"/>
        <end position="182"/>
    </location>
</feature>
<evidence type="ECO:0000313" key="3">
    <source>
        <dbReference type="Proteomes" id="UP000700706"/>
    </source>
</evidence>
<keyword evidence="1" id="KW-1133">Transmembrane helix</keyword>
<protein>
    <submittedName>
        <fullName evidence="2">Uncharacterized protein</fullName>
    </submittedName>
</protein>
<evidence type="ECO:0000313" key="2">
    <source>
        <dbReference type="EMBL" id="MBW8724051.1"/>
    </source>
</evidence>
<feature type="transmembrane region" description="Helical" evidence="1">
    <location>
        <begin position="63"/>
        <end position="86"/>
    </location>
</feature>
<evidence type="ECO:0000256" key="1">
    <source>
        <dbReference type="SAM" id="Phobius"/>
    </source>
</evidence>
<organism evidence="2 3">
    <name type="scientific">Inquilinus limosus</name>
    <dbReference type="NCBI Taxonomy" id="171674"/>
    <lineage>
        <taxon>Bacteria</taxon>
        <taxon>Pseudomonadati</taxon>
        <taxon>Pseudomonadota</taxon>
        <taxon>Alphaproteobacteria</taxon>
        <taxon>Rhodospirillales</taxon>
        <taxon>Rhodospirillaceae</taxon>
        <taxon>Inquilinus</taxon>
    </lineage>
</organism>
<accession>A0A952FKL3</accession>
<reference evidence="2" key="1">
    <citation type="submission" date="2020-06" db="EMBL/GenBank/DDBJ databases">
        <title>Stable isotope informed genome-resolved metagenomics uncovers potential trophic interactions in rhizosphere soil.</title>
        <authorList>
            <person name="Starr E.P."/>
            <person name="Shi S."/>
            <person name="Blazewicz S.J."/>
            <person name="Koch B.J."/>
            <person name="Probst A.J."/>
            <person name="Hungate B.A."/>
            <person name="Pett-Ridge J."/>
            <person name="Firestone M.K."/>
            <person name="Banfield J.F."/>
        </authorList>
    </citation>
    <scope>NUCLEOTIDE SEQUENCE</scope>
    <source>
        <strain evidence="2">YM_69_17</strain>
    </source>
</reference>
<name>A0A952FKL3_9PROT</name>
<proteinExistence type="predicted"/>